<evidence type="ECO:0000313" key="3">
    <source>
        <dbReference type="EMBL" id="OCT49066.1"/>
    </source>
</evidence>
<gene>
    <name evidence="3" type="ORF">CLCR_05207</name>
</gene>
<feature type="signal peptide" evidence="2">
    <location>
        <begin position="1"/>
        <end position="20"/>
    </location>
</feature>
<dbReference type="AlphaFoldDB" id="A0A1C1CKN9"/>
<dbReference type="Proteomes" id="UP000094526">
    <property type="component" value="Unassembled WGS sequence"/>
</dbReference>
<protein>
    <recommendedName>
        <fullName evidence="5">Secreted protein</fullName>
    </recommendedName>
</protein>
<comment type="caution">
    <text evidence="3">The sequence shown here is derived from an EMBL/GenBank/DDBJ whole genome shotgun (WGS) entry which is preliminary data.</text>
</comment>
<evidence type="ECO:0000313" key="4">
    <source>
        <dbReference type="Proteomes" id="UP000094526"/>
    </source>
</evidence>
<evidence type="ECO:0000256" key="1">
    <source>
        <dbReference type="SAM" id="MobiDB-lite"/>
    </source>
</evidence>
<reference evidence="4" key="1">
    <citation type="submission" date="2015-07" db="EMBL/GenBank/DDBJ databases">
        <authorList>
            <person name="Teixeira M.M."/>
            <person name="Souza R.C."/>
            <person name="Almeida L.G."/>
            <person name="Vicente V.A."/>
            <person name="de Hoog S."/>
            <person name="Bocca A.L."/>
            <person name="de Almeida S.R."/>
            <person name="Vasconcelos A.T."/>
            <person name="Felipe M.S."/>
        </authorList>
    </citation>
    <scope>NUCLEOTIDE SEQUENCE [LARGE SCALE GENOMIC DNA]</scope>
    <source>
        <strain evidence="4">KSF</strain>
    </source>
</reference>
<feature type="chain" id="PRO_5008650870" description="Secreted protein" evidence="2">
    <location>
        <begin position="21"/>
        <end position="116"/>
    </location>
</feature>
<organism evidence="3 4">
    <name type="scientific">Cladophialophora carrionii</name>
    <dbReference type="NCBI Taxonomy" id="86049"/>
    <lineage>
        <taxon>Eukaryota</taxon>
        <taxon>Fungi</taxon>
        <taxon>Dikarya</taxon>
        <taxon>Ascomycota</taxon>
        <taxon>Pezizomycotina</taxon>
        <taxon>Eurotiomycetes</taxon>
        <taxon>Chaetothyriomycetidae</taxon>
        <taxon>Chaetothyriales</taxon>
        <taxon>Herpotrichiellaceae</taxon>
        <taxon>Cladophialophora</taxon>
    </lineage>
</organism>
<keyword evidence="2" id="KW-0732">Signal</keyword>
<sequence>MTRLRSLLLSFLVFVDLVLSLRNQIGVKGLLRFENCQADVRPGREEKQVSPAHLESDPRPRKSAAHVSPAKETLAACWKSESSMSSGALIIPTTGGVVGNAQKVVERPEAPSCMGV</sequence>
<keyword evidence="4" id="KW-1185">Reference proteome</keyword>
<proteinExistence type="predicted"/>
<accession>A0A1C1CKN9</accession>
<evidence type="ECO:0000256" key="2">
    <source>
        <dbReference type="SAM" id="SignalP"/>
    </source>
</evidence>
<dbReference type="EMBL" id="LGRB01000011">
    <property type="protein sequence ID" value="OCT49066.1"/>
    <property type="molecule type" value="Genomic_DNA"/>
</dbReference>
<name>A0A1C1CKN9_9EURO</name>
<evidence type="ECO:0008006" key="5">
    <source>
        <dbReference type="Google" id="ProtNLM"/>
    </source>
</evidence>
<dbReference type="VEuPathDB" id="FungiDB:CLCR_05207"/>
<feature type="compositionally biased region" description="Basic and acidic residues" evidence="1">
    <location>
        <begin position="42"/>
        <end position="60"/>
    </location>
</feature>
<feature type="region of interest" description="Disordered" evidence="1">
    <location>
        <begin position="42"/>
        <end position="69"/>
    </location>
</feature>